<gene>
    <name evidence="2" type="ORF">CANVERA_P2179</name>
</gene>
<keyword evidence="3" id="KW-1185">Reference proteome</keyword>
<dbReference type="AlphaFoldDB" id="A0A9W4TW30"/>
<dbReference type="EMBL" id="CANTUO010000002">
    <property type="protein sequence ID" value="CAI5757666.1"/>
    <property type="molecule type" value="Genomic_DNA"/>
</dbReference>
<organism evidence="2 3">
    <name type="scientific">Candida verbasci</name>
    <dbReference type="NCBI Taxonomy" id="1227364"/>
    <lineage>
        <taxon>Eukaryota</taxon>
        <taxon>Fungi</taxon>
        <taxon>Dikarya</taxon>
        <taxon>Ascomycota</taxon>
        <taxon>Saccharomycotina</taxon>
        <taxon>Pichiomycetes</taxon>
        <taxon>Debaryomycetaceae</taxon>
        <taxon>Candida/Lodderomyces clade</taxon>
        <taxon>Candida</taxon>
    </lineage>
</organism>
<feature type="region of interest" description="Disordered" evidence="1">
    <location>
        <begin position="363"/>
        <end position="397"/>
    </location>
</feature>
<evidence type="ECO:0000313" key="2">
    <source>
        <dbReference type="EMBL" id="CAI5757666.1"/>
    </source>
</evidence>
<dbReference type="OrthoDB" id="4021450at2759"/>
<dbReference type="Proteomes" id="UP001152885">
    <property type="component" value="Unassembled WGS sequence"/>
</dbReference>
<accession>A0A9W4TW30</accession>
<proteinExistence type="predicted"/>
<name>A0A9W4TW30_9ASCO</name>
<evidence type="ECO:0000313" key="3">
    <source>
        <dbReference type="Proteomes" id="UP001152885"/>
    </source>
</evidence>
<protein>
    <submittedName>
        <fullName evidence="2">Uncharacterized protein</fullName>
    </submittedName>
</protein>
<comment type="caution">
    <text evidence="2">The sequence shown here is derived from an EMBL/GenBank/DDBJ whole genome shotgun (WGS) entry which is preliminary data.</text>
</comment>
<feature type="compositionally biased region" description="Polar residues" evidence="1">
    <location>
        <begin position="370"/>
        <end position="379"/>
    </location>
</feature>
<sequence>MNSIIKLKKRHLKQNNQDDYYEVIKPNLIHSSNIPYKIISIFQNKKKLLNNIYITVQIELNTLLSRSSIKLSTLLKRNLISVHQSNKSYLSSIIRNEKSNSINLNTLDDNFIVTIKLQFDLSISEKVIIRFKQDENYNLFHEFILIIESYIRNIVLKELEDSEDQKKSFSDISDSTLECSEEEDIMMPFVEPLKSNDTLSDEFKRRYSDISDEEKFLSDKFLDIENLRHNEEIITPKTSAITNFHSCLDDLIEVECEMENEGLISPEKKRNKLPSSSPLKFDEDDYDFTKLTRSNSFQSPTKVRKSISRMTSNHSISMVNSDEKFGLEYAFNSSSDVPSYIKDDKKFKFIKVGKVQKFVNLFEEKKENDSNSNSQFTSRKTSRVGSRIPSRSTSPTI</sequence>
<reference evidence="2" key="1">
    <citation type="submission" date="2022-12" db="EMBL/GenBank/DDBJ databases">
        <authorList>
            <person name="Brejova B."/>
        </authorList>
    </citation>
    <scope>NUCLEOTIDE SEQUENCE</scope>
</reference>
<evidence type="ECO:0000256" key="1">
    <source>
        <dbReference type="SAM" id="MobiDB-lite"/>
    </source>
</evidence>